<dbReference type="Pfam" id="PF07715">
    <property type="entry name" value="Plug"/>
    <property type="match status" value="1"/>
</dbReference>
<dbReference type="Gene3D" id="2.40.170.20">
    <property type="entry name" value="TonB-dependent receptor, beta-barrel domain"/>
    <property type="match status" value="1"/>
</dbReference>
<dbReference type="EMBL" id="JAJADQ010000005">
    <property type="protein sequence ID" value="MCB2378162.1"/>
    <property type="molecule type" value="Genomic_DNA"/>
</dbReference>
<dbReference type="InterPro" id="IPR023997">
    <property type="entry name" value="TonB-dep_OMP_SusC/RagA_CS"/>
</dbReference>
<dbReference type="InterPro" id="IPR008969">
    <property type="entry name" value="CarboxyPept-like_regulatory"/>
</dbReference>
<comment type="subcellular location">
    <subcellularLocation>
        <location evidence="1 8">Cell outer membrane</location>
        <topology evidence="1 8">Multi-pass membrane protein</topology>
    </subcellularLocation>
</comment>
<dbReference type="NCBIfam" id="TIGR04056">
    <property type="entry name" value="OMP_RagA_SusC"/>
    <property type="match status" value="1"/>
</dbReference>
<dbReference type="SUPFAM" id="SSF56935">
    <property type="entry name" value="Porins"/>
    <property type="match status" value="1"/>
</dbReference>
<proteinExistence type="inferred from homology"/>
<evidence type="ECO:0000256" key="3">
    <source>
        <dbReference type="ARBA" id="ARBA00022452"/>
    </source>
</evidence>
<evidence type="ECO:0000256" key="4">
    <source>
        <dbReference type="ARBA" id="ARBA00022692"/>
    </source>
</evidence>
<evidence type="ECO:0000256" key="6">
    <source>
        <dbReference type="ARBA" id="ARBA00023136"/>
    </source>
</evidence>
<keyword evidence="4 8" id="KW-0812">Transmembrane</keyword>
<accession>A0ABS8AEK9</accession>
<keyword evidence="14" id="KW-1185">Reference proteome</keyword>
<evidence type="ECO:0000313" key="14">
    <source>
        <dbReference type="Proteomes" id="UP001165297"/>
    </source>
</evidence>
<keyword evidence="2 8" id="KW-0813">Transport</keyword>
<dbReference type="NCBIfam" id="TIGR04057">
    <property type="entry name" value="SusC_RagA_signa"/>
    <property type="match status" value="1"/>
</dbReference>
<keyword evidence="5 9" id="KW-0798">TonB box</keyword>
<dbReference type="InterPro" id="IPR039426">
    <property type="entry name" value="TonB-dep_rcpt-like"/>
</dbReference>
<feature type="chain" id="PRO_5047488642" evidence="10">
    <location>
        <begin position="22"/>
        <end position="1065"/>
    </location>
</feature>
<keyword evidence="10" id="KW-0732">Signal</keyword>
<name>A0ABS8AEK9_9BACT</name>
<evidence type="ECO:0000259" key="11">
    <source>
        <dbReference type="Pfam" id="PF00593"/>
    </source>
</evidence>
<keyword evidence="6 8" id="KW-0472">Membrane</keyword>
<evidence type="ECO:0000256" key="10">
    <source>
        <dbReference type="SAM" id="SignalP"/>
    </source>
</evidence>
<comment type="caution">
    <text evidence="13">The sequence shown here is derived from an EMBL/GenBank/DDBJ whole genome shotgun (WGS) entry which is preliminary data.</text>
</comment>
<dbReference type="InterPro" id="IPR023996">
    <property type="entry name" value="TonB-dep_OMP_SusC/RagA"/>
</dbReference>
<gene>
    <name evidence="13" type="ORF">LGH70_11245</name>
</gene>
<dbReference type="InterPro" id="IPR000531">
    <property type="entry name" value="Beta-barrel_TonB"/>
</dbReference>
<dbReference type="Pfam" id="PF00593">
    <property type="entry name" value="TonB_dep_Rec_b-barrel"/>
    <property type="match status" value="1"/>
</dbReference>
<dbReference type="SUPFAM" id="SSF49464">
    <property type="entry name" value="Carboxypeptidase regulatory domain-like"/>
    <property type="match status" value="1"/>
</dbReference>
<dbReference type="Gene3D" id="2.170.130.10">
    <property type="entry name" value="TonB-dependent receptor, plug domain"/>
    <property type="match status" value="1"/>
</dbReference>
<dbReference type="InterPro" id="IPR036942">
    <property type="entry name" value="Beta-barrel_TonB_sf"/>
</dbReference>
<dbReference type="RefSeq" id="WP_226185578.1">
    <property type="nucleotide sequence ID" value="NZ_JAJADQ010000005.1"/>
</dbReference>
<dbReference type="Pfam" id="PF13715">
    <property type="entry name" value="CarbopepD_reg_2"/>
    <property type="match status" value="1"/>
</dbReference>
<dbReference type="Proteomes" id="UP001165297">
    <property type="component" value="Unassembled WGS sequence"/>
</dbReference>
<dbReference type="InterPro" id="IPR037066">
    <property type="entry name" value="Plug_dom_sf"/>
</dbReference>
<keyword evidence="7 8" id="KW-0998">Cell outer membrane</keyword>
<comment type="similarity">
    <text evidence="8 9">Belongs to the TonB-dependent receptor family.</text>
</comment>
<protein>
    <submittedName>
        <fullName evidence="13">SusC/RagA family TonB-linked outer membrane protein</fullName>
    </submittedName>
</protein>
<evidence type="ECO:0000256" key="5">
    <source>
        <dbReference type="ARBA" id="ARBA00023077"/>
    </source>
</evidence>
<evidence type="ECO:0000259" key="12">
    <source>
        <dbReference type="Pfam" id="PF07715"/>
    </source>
</evidence>
<organism evidence="13 14">
    <name type="scientific">Hymenobacter nitidus</name>
    <dbReference type="NCBI Taxonomy" id="2880929"/>
    <lineage>
        <taxon>Bacteria</taxon>
        <taxon>Pseudomonadati</taxon>
        <taxon>Bacteroidota</taxon>
        <taxon>Cytophagia</taxon>
        <taxon>Cytophagales</taxon>
        <taxon>Hymenobacteraceae</taxon>
        <taxon>Hymenobacter</taxon>
    </lineage>
</organism>
<dbReference type="Gene3D" id="2.60.40.1120">
    <property type="entry name" value="Carboxypeptidase-like, regulatory domain"/>
    <property type="match status" value="1"/>
</dbReference>
<evidence type="ECO:0000313" key="13">
    <source>
        <dbReference type="EMBL" id="MCB2378162.1"/>
    </source>
</evidence>
<sequence>MKKLLFMVILLMTSLLQQAIAQDRTISGRVTDRANGQGLPGVTVIVKGTTVGASTGADGSYSLSVPATATTLSFTSIGYVAVDRPIGTSTTIDVGLNTDTKQLGEVVVTALGREEQKKSLGYSVQDVKGAELTQARETNVVNSLTGKVAGVQISNSSGTPGSSSRILIRGAKSIQNNNQPLFVIDGQPIDNSNFTNAVGTSPGSGGVDYGNGASDINPDDIESMTVLKGANAAALYGTRGVNGVVVITTKSGRKSRGIGISVNSTTSFETPLVIPKFQDQYGQGYGSFEYVDGAGGGDGDNVDESWGPKLDGRLIPQYNSPVVNGVRVPTPWVSPGKDNVRNFFETGRTLTNNVALSGGNDKAGIRVSFTNLDQKGILPNTFLKRNTVNVNGGVDITNKFKLSTNINYSNTRGRRPSQGYDELNVMQQLYTWFGRQVKLSDLKDIYEQGGREGSRNYNWIQVYSSNPYYILNECTNDDERDRVIGNLTLTYALTDWLNLTARTTNDIYNQFNQRRVAPESRDNAIQDDYTEERIFVLERNTEFLATVNRNLTEDINIDGLIGANRRDNRQNRNVVAAPELAVPGLYSLGNAGAPLVTGNNFGSSNDNNANVLNPVTENRINSIYGSARLGYKNFAFLGITARNDWTSTLPANNRSFFYPSVDASLVLTEALGITESVLSFAKVRGGYAQVGNDTNPYQLEAIYPGRTPFGSNAQQTYFNTLFTPDLKPERTNSVEAGFEVRFLQDRIGLDVTAYQSTTTDQILNVPVSGSTGYLFKVLNAGEVSNKGVEAILNIAPLPATSAFQWNITTNFAANRNKVVKFDDEGQIKNLILGASGFGVNIEARIGEKYGVIFAEDFLRAPDGQIIYDGGLPVGDPNRKILGSYTPDWVGGITNRFGFKGVDFSFTIDTRQGGQLQSETNMWGNYTGSLANTIYGRETGIIGEGVMLAPDGVSYIKNDVPVSAQDYYGGYYYGFNGLVRSSSVYDASFVKLREVRLGYQLPKSIVDKTFLKGIGVSAVGRNLWLISSKVPGIDPETSFNSGNVQGLESTQIPSVRSYGFNINLTL</sequence>
<dbReference type="PROSITE" id="PS52016">
    <property type="entry name" value="TONB_DEPENDENT_REC_3"/>
    <property type="match status" value="1"/>
</dbReference>
<evidence type="ECO:0000256" key="2">
    <source>
        <dbReference type="ARBA" id="ARBA00022448"/>
    </source>
</evidence>
<evidence type="ECO:0000256" key="9">
    <source>
        <dbReference type="RuleBase" id="RU003357"/>
    </source>
</evidence>
<evidence type="ECO:0000256" key="8">
    <source>
        <dbReference type="PROSITE-ProRule" id="PRU01360"/>
    </source>
</evidence>
<evidence type="ECO:0000256" key="7">
    <source>
        <dbReference type="ARBA" id="ARBA00023237"/>
    </source>
</evidence>
<dbReference type="InterPro" id="IPR012910">
    <property type="entry name" value="Plug_dom"/>
</dbReference>
<reference evidence="13" key="1">
    <citation type="submission" date="2021-10" db="EMBL/GenBank/DDBJ databases">
        <authorList>
            <person name="Dean J.D."/>
            <person name="Kim M.K."/>
            <person name="Newey C.N."/>
            <person name="Stoker T.S."/>
            <person name="Thompson D.W."/>
            <person name="Grose J.H."/>
        </authorList>
    </citation>
    <scope>NUCLEOTIDE SEQUENCE</scope>
    <source>
        <strain evidence="13">BT635</strain>
    </source>
</reference>
<keyword evidence="3 8" id="KW-1134">Transmembrane beta strand</keyword>
<feature type="signal peptide" evidence="10">
    <location>
        <begin position="1"/>
        <end position="21"/>
    </location>
</feature>
<feature type="domain" description="TonB-dependent receptor plug" evidence="12">
    <location>
        <begin position="117"/>
        <end position="244"/>
    </location>
</feature>
<feature type="domain" description="TonB-dependent receptor-like beta-barrel" evidence="11">
    <location>
        <begin position="456"/>
        <end position="814"/>
    </location>
</feature>
<evidence type="ECO:0000256" key="1">
    <source>
        <dbReference type="ARBA" id="ARBA00004571"/>
    </source>
</evidence>